<dbReference type="Proteomes" id="UP000075880">
    <property type="component" value="Unassembled WGS sequence"/>
</dbReference>
<proteinExistence type="predicted"/>
<accession>A0AAG5D0Y7</accession>
<evidence type="ECO:0000259" key="1">
    <source>
        <dbReference type="Pfam" id="PF16064"/>
    </source>
</evidence>
<protein>
    <recommendedName>
        <fullName evidence="1">DUF4806 domain-containing protein</fullName>
    </recommendedName>
</protein>
<sequence>MEANRKRPKVMIRLANNKCIILNSQNGENVPVSQTIVKEPILHPLFLQRTENASSSQLHHEENAYRIAHQMKDVSTQTERSEREPESSMLQEMLLKLNSMESNHYKQMADANKQIRLLRTQLEIMSDRLMSRPGLVPENNFEWEPISSKEDLEKFEEKLKEVEYNTSFKEFLENNLQSEGSEARLHDSIDIIFKREFVTKLSWTGGGKPVPKIRFLSFINILKLYKHIGTCHGIMRTDKKLKEFFQNKFKHGNQRLNLTGTVKSTFHRHR</sequence>
<dbReference type="AlphaFoldDB" id="A0AAG5D0Y7"/>
<evidence type="ECO:0000313" key="2">
    <source>
        <dbReference type="EnsemblMetazoa" id="ENSAATROPP004806"/>
    </source>
</evidence>
<evidence type="ECO:0000313" key="3">
    <source>
        <dbReference type="Proteomes" id="UP000075880"/>
    </source>
</evidence>
<dbReference type="Pfam" id="PF16064">
    <property type="entry name" value="DUF4806"/>
    <property type="match status" value="1"/>
</dbReference>
<dbReference type="InterPro" id="IPR032071">
    <property type="entry name" value="DUF4806"/>
</dbReference>
<keyword evidence="3" id="KW-1185">Reference proteome</keyword>
<reference evidence="2" key="1">
    <citation type="submission" date="2024-04" db="UniProtKB">
        <authorList>
            <consortium name="EnsemblMetazoa"/>
        </authorList>
    </citation>
    <scope>IDENTIFICATION</scope>
    <source>
        <strain evidence="2">EBRO</strain>
    </source>
</reference>
<feature type="domain" description="DUF4806" evidence="1">
    <location>
        <begin position="144"/>
        <end position="223"/>
    </location>
</feature>
<dbReference type="EnsemblMetazoa" id="ENSAATROPT005124">
    <property type="protein sequence ID" value="ENSAATROPP004806"/>
    <property type="gene ID" value="ENSAATROPG004096"/>
</dbReference>
<name>A0AAG5D0Y7_ANOAO</name>
<organism evidence="2 3">
    <name type="scientific">Anopheles atroparvus</name>
    <name type="common">European mosquito</name>
    <dbReference type="NCBI Taxonomy" id="41427"/>
    <lineage>
        <taxon>Eukaryota</taxon>
        <taxon>Metazoa</taxon>
        <taxon>Ecdysozoa</taxon>
        <taxon>Arthropoda</taxon>
        <taxon>Hexapoda</taxon>
        <taxon>Insecta</taxon>
        <taxon>Pterygota</taxon>
        <taxon>Neoptera</taxon>
        <taxon>Endopterygota</taxon>
        <taxon>Diptera</taxon>
        <taxon>Nematocera</taxon>
        <taxon>Culicoidea</taxon>
        <taxon>Culicidae</taxon>
        <taxon>Anophelinae</taxon>
        <taxon>Anopheles</taxon>
    </lineage>
</organism>